<protein>
    <submittedName>
        <fullName evidence="1">Uncharacterized protein</fullName>
    </submittedName>
</protein>
<dbReference type="EMBL" id="JBJKFK010001352">
    <property type="protein sequence ID" value="KAL3313320.1"/>
    <property type="molecule type" value="Genomic_DNA"/>
</dbReference>
<dbReference type="AlphaFoldDB" id="A0ABD2Q111"/>
<dbReference type="PANTHER" id="PTHR46409:SF1">
    <property type="entry name" value="HTH PSQ-TYPE DOMAIN-CONTAINING PROTEIN"/>
    <property type="match status" value="1"/>
</dbReference>
<evidence type="ECO:0000313" key="2">
    <source>
        <dbReference type="Proteomes" id="UP001626550"/>
    </source>
</evidence>
<accession>A0ABD2Q111</accession>
<comment type="caution">
    <text evidence="1">The sequence shown here is derived from an EMBL/GenBank/DDBJ whole genome shotgun (WGS) entry which is preliminary data.</text>
</comment>
<organism evidence="1 2">
    <name type="scientific">Cichlidogyrus casuarinus</name>
    <dbReference type="NCBI Taxonomy" id="1844966"/>
    <lineage>
        <taxon>Eukaryota</taxon>
        <taxon>Metazoa</taxon>
        <taxon>Spiralia</taxon>
        <taxon>Lophotrochozoa</taxon>
        <taxon>Platyhelminthes</taxon>
        <taxon>Monogenea</taxon>
        <taxon>Monopisthocotylea</taxon>
        <taxon>Dactylogyridea</taxon>
        <taxon>Ancyrocephalidae</taxon>
        <taxon>Cichlidogyrus</taxon>
    </lineage>
</organism>
<gene>
    <name evidence="1" type="ORF">Ciccas_008082</name>
</gene>
<sequence length="131" mass="14594">MLADSERSVRTAAAERVISLRKEDGRALRQLSLGPKGKFRPGRIMELKHDCNHPITPPPILRSIPDTILINTAKEKPIQYKQIPCHSQAVERAVQNTASVATRAASDRKRAAMLVAKAKAQIKRRCIRATH</sequence>
<keyword evidence="2" id="KW-1185">Reference proteome</keyword>
<dbReference type="Proteomes" id="UP001626550">
    <property type="component" value="Unassembled WGS sequence"/>
</dbReference>
<dbReference type="PANTHER" id="PTHR46409">
    <property type="entry name" value="HTH PSQ-TYPE DOMAIN-CONTAINING PROTEIN"/>
    <property type="match status" value="1"/>
</dbReference>
<reference evidence="1 2" key="1">
    <citation type="submission" date="2024-11" db="EMBL/GenBank/DDBJ databases">
        <title>Adaptive evolution of stress response genes in parasites aligns with host niche diversity.</title>
        <authorList>
            <person name="Hahn C."/>
            <person name="Resl P."/>
        </authorList>
    </citation>
    <scope>NUCLEOTIDE SEQUENCE [LARGE SCALE GENOMIC DNA]</scope>
    <source>
        <strain evidence="1">EGGRZ-B1_66</strain>
        <tissue evidence="1">Body</tissue>
    </source>
</reference>
<evidence type="ECO:0000313" key="1">
    <source>
        <dbReference type="EMBL" id="KAL3313320.1"/>
    </source>
</evidence>
<proteinExistence type="predicted"/>
<name>A0ABD2Q111_9PLAT</name>